<gene>
    <name evidence="1" type="ORF">L6452_34687</name>
</gene>
<proteinExistence type="predicted"/>
<dbReference type="Proteomes" id="UP001055879">
    <property type="component" value="Linkage Group LG12"/>
</dbReference>
<protein>
    <submittedName>
        <fullName evidence="1">Uncharacterized protein</fullName>
    </submittedName>
</protein>
<organism evidence="1 2">
    <name type="scientific">Arctium lappa</name>
    <name type="common">Greater burdock</name>
    <name type="synonym">Lappa major</name>
    <dbReference type="NCBI Taxonomy" id="4217"/>
    <lineage>
        <taxon>Eukaryota</taxon>
        <taxon>Viridiplantae</taxon>
        <taxon>Streptophyta</taxon>
        <taxon>Embryophyta</taxon>
        <taxon>Tracheophyta</taxon>
        <taxon>Spermatophyta</taxon>
        <taxon>Magnoliopsida</taxon>
        <taxon>eudicotyledons</taxon>
        <taxon>Gunneridae</taxon>
        <taxon>Pentapetalae</taxon>
        <taxon>asterids</taxon>
        <taxon>campanulids</taxon>
        <taxon>Asterales</taxon>
        <taxon>Asteraceae</taxon>
        <taxon>Carduoideae</taxon>
        <taxon>Cardueae</taxon>
        <taxon>Arctiinae</taxon>
        <taxon>Arctium</taxon>
    </lineage>
</organism>
<evidence type="ECO:0000313" key="2">
    <source>
        <dbReference type="Proteomes" id="UP001055879"/>
    </source>
</evidence>
<keyword evidence="2" id="KW-1185">Reference proteome</keyword>
<dbReference type="EMBL" id="CM042058">
    <property type="protein sequence ID" value="KAI3685445.1"/>
    <property type="molecule type" value="Genomic_DNA"/>
</dbReference>
<sequence>MNFRNAPEAHVISTKFTKSVIKSCAALSYVEAQSRMDDRLKLLGHDWLFVILGFIESEGALVRYTFVVQENNYTRLCSSKNILTVNGQYPGPTISARRGDTVIVDVINQATQNITIHC</sequence>
<reference evidence="1 2" key="2">
    <citation type="journal article" date="2022" name="Mol. Ecol. Resour.">
        <title>The genomes of chicory, endive, great burdock and yacon provide insights into Asteraceae paleo-polyploidization history and plant inulin production.</title>
        <authorList>
            <person name="Fan W."/>
            <person name="Wang S."/>
            <person name="Wang H."/>
            <person name="Wang A."/>
            <person name="Jiang F."/>
            <person name="Liu H."/>
            <person name="Zhao H."/>
            <person name="Xu D."/>
            <person name="Zhang Y."/>
        </authorList>
    </citation>
    <scope>NUCLEOTIDE SEQUENCE [LARGE SCALE GENOMIC DNA]</scope>
    <source>
        <strain evidence="2">cv. Niubang</strain>
    </source>
</reference>
<name>A0ACB8YIY2_ARCLA</name>
<evidence type="ECO:0000313" key="1">
    <source>
        <dbReference type="EMBL" id="KAI3685445.1"/>
    </source>
</evidence>
<accession>A0ACB8YIY2</accession>
<comment type="caution">
    <text evidence="1">The sequence shown here is derived from an EMBL/GenBank/DDBJ whole genome shotgun (WGS) entry which is preliminary data.</text>
</comment>
<reference evidence="2" key="1">
    <citation type="journal article" date="2022" name="Mol. Ecol. Resour.">
        <title>The genomes of chicory, endive, great burdock and yacon provide insights into Asteraceae palaeo-polyploidization history and plant inulin production.</title>
        <authorList>
            <person name="Fan W."/>
            <person name="Wang S."/>
            <person name="Wang H."/>
            <person name="Wang A."/>
            <person name="Jiang F."/>
            <person name="Liu H."/>
            <person name="Zhao H."/>
            <person name="Xu D."/>
            <person name="Zhang Y."/>
        </authorList>
    </citation>
    <scope>NUCLEOTIDE SEQUENCE [LARGE SCALE GENOMIC DNA]</scope>
    <source>
        <strain evidence="2">cv. Niubang</strain>
    </source>
</reference>